<accession>A0A7S7AX51</accession>
<dbReference type="RefSeq" id="WP_029410549.1">
    <property type="nucleotide sequence ID" value="NZ_CP045670.1"/>
</dbReference>
<protein>
    <submittedName>
        <fullName evidence="1">Uncharacterized protein</fullName>
    </submittedName>
</protein>
<proteinExistence type="predicted"/>
<sequence>MRIKKIFFFLTLFICFTAFAETTKEQNLILTEYTALLNRIKYSKQSGFCFDGTEFIAETETEGSEHSFFVAEKNIYIKVVNTEDKNTYFTRCFDIKEEVGYLAVNSKFKLQPSIPVTGHWNFIKIGKKLNVTVCTDETCRNIEITLYEINEKPLDVKDGIFFTFKKGAEKKAKNVNITLNAKALPSINIEKEKKEADIILKKMEAYFSKEQINAKKEELKKIL</sequence>
<dbReference type="AlphaFoldDB" id="A0A7S7AX51"/>
<gene>
    <name evidence="1" type="ORF">IFE08_03385</name>
</gene>
<dbReference type="Proteomes" id="UP000593915">
    <property type="component" value="Chromosome"/>
</dbReference>
<dbReference type="EMBL" id="CP061839">
    <property type="protein sequence ID" value="QOW61444.1"/>
    <property type="molecule type" value="Genomic_DNA"/>
</dbReference>
<reference evidence="1 2" key="1">
    <citation type="submission" date="2020-09" db="EMBL/GenBank/DDBJ databases">
        <title>Characterization of Treponema spp. from bovine digital dermatitis in Korea.</title>
        <authorList>
            <person name="Espiritu H.M."/>
            <person name="Cho Y.I."/>
            <person name="Mamuad L."/>
        </authorList>
    </citation>
    <scope>NUCLEOTIDE SEQUENCE [LARGE SCALE GENOMIC DNA]</scope>
    <source>
        <strain evidence="1 2">KS1</strain>
    </source>
</reference>
<organism evidence="1 2">
    <name type="scientific">Treponema pedis</name>
    <dbReference type="NCBI Taxonomy" id="409322"/>
    <lineage>
        <taxon>Bacteria</taxon>
        <taxon>Pseudomonadati</taxon>
        <taxon>Spirochaetota</taxon>
        <taxon>Spirochaetia</taxon>
        <taxon>Spirochaetales</taxon>
        <taxon>Treponemataceae</taxon>
        <taxon>Treponema</taxon>
    </lineage>
</organism>
<evidence type="ECO:0000313" key="1">
    <source>
        <dbReference type="EMBL" id="QOW61444.1"/>
    </source>
</evidence>
<name>A0A7S7AX51_9SPIR</name>
<evidence type="ECO:0000313" key="2">
    <source>
        <dbReference type="Proteomes" id="UP000593915"/>
    </source>
</evidence>